<name>A0A0L0T4J1_ALLM3</name>
<dbReference type="AlphaFoldDB" id="A0A0L0T4J1"/>
<organism evidence="2 3">
    <name type="scientific">Allomyces macrogynus (strain ATCC 38327)</name>
    <name type="common">Allomyces javanicus var. macrogynus</name>
    <dbReference type="NCBI Taxonomy" id="578462"/>
    <lineage>
        <taxon>Eukaryota</taxon>
        <taxon>Fungi</taxon>
        <taxon>Fungi incertae sedis</taxon>
        <taxon>Blastocladiomycota</taxon>
        <taxon>Blastocladiomycetes</taxon>
        <taxon>Blastocladiales</taxon>
        <taxon>Blastocladiaceae</taxon>
        <taxon>Allomyces</taxon>
    </lineage>
</organism>
<dbReference type="VEuPathDB" id="FungiDB:AMAG_14181"/>
<gene>
    <name evidence="2" type="ORF">AMAG_14181</name>
</gene>
<reference evidence="3" key="2">
    <citation type="submission" date="2009-11" db="EMBL/GenBank/DDBJ databases">
        <title>The Genome Sequence of Allomyces macrogynus strain ATCC 38327.</title>
        <authorList>
            <consortium name="The Broad Institute Genome Sequencing Platform"/>
            <person name="Russ C."/>
            <person name="Cuomo C."/>
            <person name="Shea T."/>
            <person name="Young S.K."/>
            <person name="Zeng Q."/>
            <person name="Koehrsen M."/>
            <person name="Haas B."/>
            <person name="Borodovsky M."/>
            <person name="Guigo R."/>
            <person name="Alvarado L."/>
            <person name="Berlin A."/>
            <person name="Borenstein D."/>
            <person name="Chen Z."/>
            <person name="Engels R."/>
            <person name="Freedman E."/>
            <person name="Gellesch M."/>
            <person name="Goldberg J."/>
            <person name="Griggs A."/>
            <person name="Gujja S."/>
            <person name="Heiman D."/>
            <person name="Hepburn T."/>
            <person name="Howarth C."/>
            <person name="Jen D."/>
            <person name="Larson L."/>
            <person name="Lewis B."/>
            <person name="Mehta T."/>
            <person name="Park D."/>
            <person name="Pearson M."/>
            <person name="Roberts A."/>
            <person name="Saif S."/>
            <person name="Shenoy N."/>
            <person name="Sisk P."/>
            <person name="Stolte C."/>
            <person name="Sykes S."/>
            <person name="Walk T."/>
            <person name="White J."/>
            <person name="Yandava C."/>
            <person name="Burger G."/>
            <person name="Gray M.W."/>
            <person name="Holland P.W.H."/>
            <person name="King N."/>
            <person name="Lang F.B.F."/>
            <person name="Roger A.J."/>
            <person name="Ruiz-Trillo I."/>
            <person name="Lander E."/>
            <person name="Nusbaum C."/>
        </authorList>
    </citation>
    <scope>NUCLEOTIDE SEQUENCE [LARGE SCALE GENOMIC DNA]</scope>
    <source>
        <strain evidence="3">ATCC 38327</strain>
    </source>
</reference>
<keyword evidence="3" id="KW-1185">Reference proteome</keyword>
<evidence type="ECO:0000313" key="3">
    <source>
        <dbReference type="Proteomes" id="UP000054350"/>
    </source>
</evidence>
<accession>A0A0L0T4J1</accession>
<dbReference type="OrthoDB" id="5597180at2759"/>
<dbReference type="EMBL" id="GG745361">
    <property type="protein sequence ID" value="KNE69626.1"/>
    <property type="molecule type" value="Genomic_DNA"/>
</dbReference>
<dbReference type="Proteomes" id="UP000054350">
    <property type="component" value="Unassembled WGS sequence"/>
</dbReference>
<protein>
    <submittedName>
        <fullName evidence="2">Uncharacterized protein</fullName>
    </submittedName>
</protein>
<evidence type="ECO:0000256" key="1">
    <source>
        <dbReference type="SAM" id="MobiDB-lite"/>
    </source>
</evidence>
<proteinExistence type="predicted"/>
<evidence type="ECO:0000313" key="2">
    <source>
        <dbReference type="EMBL" id="KNE69626.1"/>
    </source>
</evidence>
<feature type="region of interest" description="Disordered" evidence="1">
    <location>
        <begin position="1"/>
        <end position="28"/>
    </location>
</feature>
<reference evidence="2 3" key="1">
    <citation type="submission" date="2009-11" db="EMBL/GenBank/DDBJ databases">
        <title>Annotation of Allomyces macrogynus ATCC 38327.</title>
        <authorList>
            <consortium name="The Broad Institute Genome Sequencing Platform"/>
            <person name="Russ C."/>
            <person name="Cuomo C."/>
            <person name="Burger G."/>
            <person name="Gray M.W."/>
            <person name="Holland P.W.H."/>
            <person name="King N."/>
            <person name="Lang F.B.F."/>
            <person name="Roger A.J."/>
            <person name="Ruiz-Trillo I."/>
            <person name="Young S.K."/>
            <person name="Zeng Q."/>
            <person name="Gargeya S."/>
            <person name="Fitzgerald M."/>
            <person name="Haas B."/>
            <person name="Abouelleil A."/>
            <person name="Alvarado L."/>
            <person name="Arachchi H.M."/>
            <person name="Berlin A."/>
            <person name="Chapman S.B."/>
            <person name="Gearin G."/>
            <person name="Goldberg J."/>
            <person name="Griggs A."/>
            <person name="Gujja S."/>
            <person name="Hansen M."/>
            <person name="Heiman D."/>
            <person name="Howarth C."/>
            <person name="Larimer J."/>
            <person name="Lui A."/>
            <person name="MacDonald P.J.P."/>
            <person name="McCowen C."/>
            <person name="Montmayeur A."/>
            <person name="Murphy C."/>
            <person name="Neiman D."/>
            <person name="Pearson M."/>
            <person name="Priest M."/>
            <person name="Roberts A."/>
            <person name="Saif S."/>
            <person name="Shea T."/>
            <person name="Sisk P."/>
            <person name="Stolte C."/>
            <person name="Sykes S."/>
            <person name="Wortman J."/>
            <person name="Nusbaum C."/>
            <person name="Birren B."/>
        </authorList>
    </citation>
    <scope>NUCLEOTIDE SEQUENCE [LARGE SCALE GENOMIC DNA]</scope>
    <source>
        <strain evidence="2 3">ATCC 38327</strain>
    </source>
</reference>
<sequence>MASARGRAFGRLCTTTATTPPHSTRKSTRSFGAHFPYLAAIGNHDLVRWTSHPVLGAGYRDLLAARLRRIPRVADVHCDAPTRDMGEHLVCTIRGVQVHLSGVGTYGAKHANHLANSLSASNHAWRVCGWHKNQRAYQPGSKPDETGYKVKYGYLPLADGTEFVFSARAGLPASGRVVAAHLQVMGATGANPAAASPLLVDLRLQRPTVPAGPTLQAVRHWYRAVMRDRSGDVVDADGARVVATREWTADEWEKHEVWVSPNLVPETGVDVAEFAGMMRVHVAGGEDDPRWVFTGRGDKCLAPSLMLHIDTCA</sequence>